<evidence type="ECO:0000313" key="7">
    <source>
        <dbReference type="EMBL" id="RFU43427.1"/>
    </source>
</evidence>
<comment type="caution">
    <text evidence="7">The sequence shown here is derived from an EMBL/GenBank/DDBJ whole genome shotgun (WGS) entry which is preliminary data.</text>
</comment>
<gene>
    <name evidence="7" type="ORF">DZF91_01190</name>
</gene>
<feature type="domain" description="HTH tetR-type" evidence="6">
    <location>
        <begin position="33"/>
        <end position="93"/>
    </location>
</feature>
<dbReference type="PANTHER" id="PTHR47506:SF1">
    <property type="entry name" value="HTH-TYPE TRANSCRIPTIONAL REGULATOR YJDC"/>
    <property type="match status" value="1"/>
</dbReference>
<evidence type="ECO:0000256" key="4">
    <source>
        <dbReference type="PROSITE-ProRule" id="PRU00335"/>
    </source>
</evidence>
<dbReference type="RefSeq" id="WP_117355669.1">
    <property type="nucleotide sequence ID" value="NZ_QURH01000018.1"/>
</dbReference>
<dbReference type="InterPro" id="IPR009057">
    <property type="entry name" value="Homeodomain-like_sf"/>
</dbReference>
<evidence type="ECO:0000256" key="1">
    <source>
        <dbReference type="ARBA" id="ARBA00023015"/>
    </source>
</evidence>
<dbReference type="InterPro" id="IPR001647">
    <property type="entry name" value="HTH_TetR"/>
</dbReference>
<dbReference type="SUPFAM" id="SSF46689">
    <property type="entry name" value="Homeodomain-like"/>
    <property type="match status" value="1"/>
</dbReference>
<dbReference type="InterPro" id="IPR036271">
    <property type="entry name" value="Tet_transcr_reg_TetR-rel_C_sf"/>
</dbReference>
<dbReference type="SUPFAM" id="SSF48498">
    <property type="entry name" value="Tetracyclin repressor-like, C-terminal domain"/>
    <property type="match status" value="1"/>
</dbReference>
<keyword evidence="1" id="KW-0805">Transcription regulation</keyword>
<evidence type="ECO:0000259" key="6">
    <source>
        <dbReference type="PROSITE" id="PS50977"/>
    </source>
</evidence>
<evidence type="ECO:0000256" key="5">
    <source>
        <dbReference type="SAM" id="MobiDB-lite"/>
    </source>
</evidence>
<reference evidence="7 8" key="1">
    <citation type="submission" date="2018-08" db="EMBL/GenBank/DDBJ databases">
        <title>Actinomadura jelena sp. nov., a novel Actinomycete isolated from soil in Chad.</title>
        <authorList>
            <person name="Shi L."/>
        </authorList>
    </citation>
    <scope>NUCLEOTIDE SEQUENCE [LARGE SCALE GENOMIC DNA]</scope>
    <source>
        <strain evidence="7 8">NEAU-G17</strain>
    </source>
</reference>
<evidence type="ECO:0000256" key="2">
    <source>
        <dbReference type="ARBA" id="ARBA00023125"/>
    </source>
</evidence>
<dbReference type="OrthoDB" id="4214267at2"/>
<dbReference type="PANTHER" id="PTHR47506">
    <property type="entry name" value="TRANSCRIPTIONAL REGULATORY PROTEIN"/>
    <property type="match status" value="1"/>
</dbReference>
<sequence length="223" mass="23469">MDVSEPPAQAPAADEATPPDASARVLDAASRVPDASARVLDAAERLFYAQGVQAVGMDAVRSASGVSLRRLYQLFPSKSALVEAYLARRDERWREALARYVAATGGTPRERVLAVFDWLARWFAEDDFRGCAFVNSFGELGGTSPEVASAARRHKEAFRAYVGDLTEAAGAAPATASHIALLAEGAITTAAVSATPAPAEDAKQAARILLDATTPSSTDHLPS</sequence>
<dbReference type="PROSITE" id="PS50977">
    <property type="entry name" value="HTH_TETR_2"/>
    <property type="match status" value="1"/>
</dbReference>
<name>A0A372JTU7_9ACTN</name>
<accession>A0A372JTU7</accession>
<dbReference type="Pfam" id="PF00440">
    <property type="entry name" value="TetR_N"/>
    <property type="match status" value="1"/>
</dbReference>
<keyword evidence="2 4" id="KW-0238">DNA-binding</keyword>
<feature type="DNA-binding region" description="H-T-H motif" evidence="4">
    <location>
        <begin position="56"/>
        <end position="75"/>
    </location>
</feature>
<dbReference type="PRINTS" id="PR00455">
    <property type="entry name" value="HTHTETR"/>
</dbReference>
<dbReference type="GO" id="GO:0003677">
    <property type="term" value="F:DNA binding"/>
    <property type="evidence" value="ECO:0007669"/>
    <property type="project" value="UniProtKB-UniRule"/>
</dbReference>
<evidence type="ECO:0000313" key="8">
    <source>
        <dbReference type="Proteomes" id="UP000261811"/>
    </source>
</evidence>
<keyword evidence="8" id="KW-1185">Reference proteome</keyword>
<dbReference type="Proteomes" id="UP000261811">
    <property type="component" value="Unassembled WGS sequence"/>
</dbReference>
<dbReference type="AlphaFoldDB" id="A0A372JTU7"/>
<feature type="region of interest" description="Disordered" evidence="5">
    <location>
        <begin position="1"/>
        <end position="22"/>
    </location>
</feature>
<protein>
    <submittedName>
        <fullName evidence="7">TetR/AcrR family transcriptional regulator</fullName>
    </submittedName>
</protein>
<proteinExistence type="predicted"/>
<evidence type="ECO:0000256" key="3">
    <source>
        <dbReference type="ARBA" id="ARBA00023163"/>
    </source>
</evidence>
<dbReference type="Gene3D" id="1.10.357.10">
    <property type="entry name" value="Tetracycline Repressor, domain 2"/>
    <property type="match status" value="1"/>
</dbReference>
<dbReference type="EMBL" id="QURH01000018">
    <property type="protein sequence ID" value="RFU43427.1"/>
    <property type="molecule type" value="Genomic_DNA"/>
</dbReference>
<keyword evidence="3" id="KW-0804">Transcription</keyword>
<organism evidence="7 8">
    <name type="scientific">Actinomadura logoneensis</name>
    <dbReference type="NCBI Taxonomy" id="2293572"/>
    <lineage>
        <taxon>Bacteria</taxon>
        <taxon>Bacillati</taxon>
        <taxon>Actinomycetota</taxon>
        <taxon>Actinomycetes</taxon>
        <taxon>Streptosporangiales</taxon>
        <taxon>Thermomonosporaceae</taxon>
        <taxon>Actinomadura</taxon>
    </lineage>
</organism>